<protein>
    <submittedName>
        <fullName evidence="2">Uncharacterized protein</fullName>
    </submittedName>
</protein>
<name>A0ABR1MY23_9PEZI</name>
<dbReference type="EMBL" id="JBBPBF010000045">
    <property type="protein sequence ID" value="KAK7606626.1"/>
    <property type="molecule type" value="Genomic_DNA"/>
</dbReference>
<feature type="region of interest" description="Disordered" evidence="1">
    <location>
        <begin position="91"/>
        <end position="110"/>
    </location>
</feature>
<proteinExistence type="predicted"/>
<keyword evidence="3" id="KW-1185">Reference proteome</keyword>
<evidence type="ECO:0000313" key="2">
    <source>
        <dbReference type="EMBL" id="KAK7606626.1"/>
    </source>
</evidence>
<evidence type="ECO:0000256" key="1">
    <source>
        <dbReference type="SAM" id="MobiDB-lite"/>
    </source>
</evidence>
<dbReference type="Proteomes" id="UP001367316">
    <property type="component" value="Unassembled WGS sequence"/>
</dbReference>
<dbReference type="Gene3D" id="3.40.50.720">
    <property type="entry name" value="NAD(P)-binding Rossmann-like Domain"/>
    <property type="match status" value="1"/>
</dbReference>
<sequence length="110" mass="11981">MSFDMDDDDDDDFFDIDDDESIDELTQACSSLPIRPKKLLSSSPSAASHLIIGAGSRGRAYAKAISRHTACVIAAVAEPIEYKRKKFARDLIEPPQRESHQGRGGGTTQA</sequence>
<gene>
    <name evidence="2" type="ORF">JOL62DRAFT_616001</name>
</gene>
<feature type="compositionally biased region" description="Basic and acidic residues" evidence="1">
    <location>
        <begin position="91"/>
        <end position="101"/>
    </location>
</feature>
<evidence type="ECO:0000313" key="3">
    <source>
        <dbReference type="Proteomes" id="UP001367316"/>
    </source>
</evidence>
<organism evidence="2 3">
    <name type="scientific">Phyllosticta paracitricarpa</name>
    <dbReference type="NCBI Taxonomy" id="2016321"/>
    <lineage>
        <taxon>Eukaryota</taxon>
        <taxon>Fungi</taxon>
        <taxon>Dikarya</taxon>
        <taxon>Ascomycota</taxon>
        <taxon>Pezizomycotina</taxon>
        <taxon>Dothideomycetes</taxon>
        <taxon>Dothideomycetes incertae sedis</taxon>
        <taxon>Botryosphaeriales</taxon>
        <taxon>Phyllostictaceae</taxon>
        <taxon>Phyllosticta</taxon>
    </lineage>
</organism>
<accession>A0ABR1MY23</accession>
<reference evidence="2 3" key="1">
    <citation type="submission" date="2024-04" db="EMBL/GenBank/DDBJ databases">
        <title>Phyllosticta paracitricarpa is synonymous to the EU quarantine fungus P. citricarpa based on phylogenomic analyses.</title>
        <authorList>
            <consortium name="Lawrence Berkeley National Laboratory"/>
            <person name="Van ingen-buijs V.A."/>
            <person name="Van westerhoven A.C."/>
            <person name="Haridas S."/>
            <person name="Skiadas P."/>
            <person name="Martin F."/>
            <person name="Groenewald J.Z."/>
            <person name="Crous P.W."/>
            <person name="Seidl M.F."/>
        </authorList>
    </citation>
    <scope>NUCLEOTIDE SEQUENCE [LARGE SCALE GENOMIC DNA]</scope>
    <source>
        <strain evidence="2 3">CBS 141358</strain>
    </source>
</reference>
<comment type="caution">
    <text evidence="2">The sequence shown here is derived from an EMBL/GenBank/DDBJ whole genome shotgun (WGS) entry which is preliminary data.</text>
</comment>